<dbReference type="STRING" id="77044.A0A1W2TTD9"/>
<dbReference type="Proteomes" id="UP000054516">
    <property type="component" value="Unassembled WGS sequence"/>
</dbReference>
<dbReference type="Pfam" id="PF20237">
    <property type="entry name" value="DUF6594"/>
    <property type="match status" value="1"/>
</dbReference>
<accession>A0A1W2TTD9</accession>
<reference evidence="3" key="1">
    <citation type="submission" date="2016-03" db="EMBL/GenBank/DDBJ databases">
        <title>Draft genome sequence of Rosellinia necatrix.</title>
        <authorList>
            <person name="Kanematsu S."/>
        </authorList>
    </citation>
    <scope>NUCLEOTIDE SEQUENCE [LARGE SCALE GENOMIC DNA]</scope>
    <source>
        <strain evidence="3">W97</strain>
    </source>
</reference>
<feature type="domain" description="DUF6594" evidence="2">
    <location>
        <begin position="55"/>
        <end position="272"/>
    </location>
</feature>
<feature type="transmembrane region" description="Helical" evidence="1">
    <location>
        <begin position="265"/>
        <end position="283"/>
    </location>
</feature>
<dbReference type="AlphaFoldDB" id="A0A1W2TTD9"/>
<dbReference type="InterPro" id="IPR046529">
    <property type="entry name" value="DUF6594"/>
</dbReference>
<feature type="transmembrane region" description="Helical" evidence="1">
    <location>
        <begin position="207"/>
        <end position="224"/>
    </location>
</feature>
<gene>
    <name evidence="3" type="ORF">SAMD00023353_6700220</name>
</gene>
<organism evidence="3">
    <name type="scientific">Rosellinia necatrix</name>
    <name type="common">White root-rot fungus</name>
    <dbReference type="NCBI Taxonomy" id="77044"/>
    <lineage>
        <taxon>Eukaryota</taxon>
        <taxon>Fungi</taxon>
        <taxon>Dikarya</taxon>
        <taxon>Ascomycota</taxon>
        <taxon>Pezizomycotina</taxon>
        <taxon>Sordariomycetes</taxon>
        <taxon>Xylariomycetidae</taxon>
        <taxon>Xylariales</taxon>
        <taxon>Xylariaceae</taxon>
        <taxon>Rosellinia</taxon>
    </lineage>
</organism>
<evidence type="ECO:0000313" key="4">
    <source>
        <dbReference type="Proteomes" id="UP000054516"/>
    </source>
</evidence>
<keyword evidence="1" id="KW-0812">Transmembrane</keyword>
<protein>
    <recommendedName>
        <fullName evidence="2">DUF6594 domain-containing protein</fullName>
    </recommendedName>
</protein>
<dbReference type="OrthoDB" id="3546297at2759"/>
<keyword evidence="1" id="KW-0472">Membrane</keyword>
<keyword evidence="1" id="KW-1133">Transmembrane helix</keyword>
<name>A0A1W2TTD9_ROSNE</name>
<keyword evidence="4" id="KW-1185">Reference proteome</keyword>
<dbReference type="EMBL" id="DF977512">
    <property type="protein sequence ID" value="GAP91825.2"/>
    <property type="molecule type" value="Genomic_DNA"/>
</dbReference>
<dbReference type="OMA" id="TIRAAWF"/>
<sequence>MPTSPFPAMDDIEARLPRTNLPQLPELLSTRMDGELLREQIQQIDGDKVRRLAVLSFRSLQLYRIAKLQADLVKKQNAIMNPPQVRTLQSEGKLSTADARGLKPEDEEREIDRLLQRYADAIRNYETLSQEVRFDKDATYDFLGGKGEFQVVKRTNTTQWKRPKWLDDTPFEFTTLTPYAIGPLGFRELDKGRWLERDYVERIKSRFHMALLGGVALIAPVILMTLKPTIVVDLITVSVSTALFSLTMVIFAADMSGKDVLTSTAAYAAVMVVFLGTSLQVISQ</sequence>
<evidence type="ECO:0000259" key="2">
    <source>
        <dbReference type="Pfam" id="PF20237"/>
    </source>
</evidence>
<evidence type="ECO:0000256" key="1">
    <source>
        <dbReference type="SAM" id="Phobius"/>
    </source>
</evidence>
<proteinExistence type="predicted"/>
<evidence type="ECO:0000313" key="3">
    <source>
        <dbReference type="EMBL" id="GAP91825.2"/>
    </source>
</evidence>
<feature type="transmembrane region" description="Helical" evidence="1">
    <location>
        <begin position="230"/>
        <end position="253"/>
    </location>
</feature>